<evidence type="ECO:0000256" key="5">
    <source>
        <dbReference type="ARBA" id="ARBA00044503"/>
    </source>
</evidence>
<dbReference type="AlphaFoldDB" id="A0A9D2BME1"/>
<dbReference type="CDD" id="cd16332">
    <property type="entry name" value="Prp-like"/>
    <property type="match status" value="1"/>
</dbReference>
<dbReference type="SUPFAM" id="SSF118010">
    <property type="entry name" value="TM1457-like"/>
    <property type="match status" value="1"/>
</dbReference>
<evidence type="ECO:0000256" key="3">
    <source>
        <dbReference type="ARBA" id="ARBA00022801"/>
    </source>
</evidence>
<dbReference type="GO" id="GO:0006508">
    <property type="term" value="P:proteolysis"/>
    <property type="evidence" value="ECO:0007669"/>
    <property type="project" value="UniProtKB-KW"/>
</dbReference>
<dbReference type="EMBL" id="DXET01000195">
    <property type="protein sequence ID" value="HIX82060.1"/>
    <property type="molecule type" value="Genomic_DNA"/>
</dbReference>
<dbReference type="InterPro" id="IPR007422">
    <property type="entry name" value="Peptidase_Prp"/>
</dbReference>
<proteinExistence type="inferred from homology"/>
<evidence type="ECO:0000313" key="7">
    <source>
        <dbReference type="EMBL" id="HIX82060.1"/>
    </source>
</evidence>
<name>A0A9D2BME1_9FIRM</name>
<dbReference type="GO" id="GO:0008234">
    <property type="term" value="F:cysteine-type peptidase activity"/>
    <property type="evidence" value="ECO:0007669"/>
    <property type="project" value="UniProtKB-KW"/>
</dbReference>
<gene>
    <name evidence="7" type="ORF">H9980_08850</name>
</gene>
<keyword evidence="1" id="KW-0690">Ribosome biogenesis</keyword>
<organism evidence="7 8">
    <name type="scientific">Candidatus Erysipelatoclostridium merdavium</name>
    <dbReference type="NCBI Taxonomy" id="2838566"/>
    <lineage>
        <taxon>Bacteria</taxon>
        <taxon>Bacillati</taxon>
        <taxon>Bacillota</taxon>
        <taxon>Erysipelotrichia</taxon>
        <taxon>Erysipelotrichales</taxon>
        <taxon>Erysipelotrichales incertae sedis</taxon>
    </lineage>
</organism>
<dbReference type="PANTHER" id="PTHR39178">
    <property type="entry name" value="HYPOTHETICAL RIBOSOME-ASSOCIATED PROTEIN"/>
    <property type="match status" value="1"/>
</dbReference>
<keyword evidence="4" id="KW-0788">Thiol protease</keyword>
<comment type="caution">
    <text evidence="7">The sequence shown here is derived from an EMBL/GenBank/DDBJ whole genome shotgun (WGS) entry which is preliminary data.</text>
</comment>
<keyword evidence="2 7" id="KW-0645">Protease</keyword>
<dbReference type="Pfam" id="PF04327">
    <property type="entry name" value="Peptidase_Prp"/>
    <property type="match status" value="1"/>
</dbReference>
<evidence type="ECO:0000256" key="2">
    <source>
        <dbReference type="ARBA" id="ARBA00022670"/>
    </source>
</evidence>
<reference evidence="7" key="1">
    <citation type="journal article" date="2021" name="PeerJ">
        <title>Extensive microbial diversity within the chicken gut microbiome revealed by metagenomics and culture.</title>
        <authorList>
            <person name="Gilroy R."/>
            <person name="Ravi A."/>
            <person name="Getino M."/>
            <person name="Pursley I."/>
            <person name="Horton D.L."/>
            <person name="Alikhan N.F."/>
            <person name="Baker D."/>
            <person name="Gharbi K."/>
            <person name="Hall N."/>
            <person name="Watson M."/>
            <person name="Adriaenssens E.M."/>
            <person name="Foster-Nyarko E."/>
            <person name="Jarju S."/>
            <person name="Secka A."/>
            <person name="Antonio M."/>
            <person name="Oren A."/>
            <person name="Chaudhuri R.R."/>
            <person name="La Ragione R."/>
            <person name="Hildebrand F."/>
            <person name="Pallen M.J."/>
        </authorList>
    </citation>
    <scope>NUCLEOTIDE SEQUENCE</scope>
    <source>
        <strain evidence="7">ChiGjej1B1-14440</strain>
    </source>
</reference>
<reference evidence="7" key="2">
    <citation type="submission" date="2021-04" db="EMBL/GenBank/DDBJ databases">
        <authorList>
            <person name="Gilroy R."/>
        </authorList>
    </citation>
    <scope>NUCLEOTIDE SEQUENCE</scope>
    <source>
        <strain evidence="7">ChiGjej1B1-14440</strain>
    </source>
</reference>
<dbReference type="PANTHER" id="PTHR39178:SF1">
    <property type="entry name" value="RIBOSOMAL-PROCESSING CYSTEINE PROTEASE PRP"/>
    <property type="match status" value="1"/>
</dbReference>
<sequence>MIKVTVKKKDNYIVDLKISGHANSDEYGKDLVCAGVSTASIGTLNMLVKKDFLNRNLGTIEVDEGYINVVVNQVDDICQVVLETLVVILETMVESYSQYIKISIMEV</sequence>
<evidence type="ECO:0000313" key="8">
    <source>
        <dbReference type="Proteomes" id="UP000886724"/>
    </source>
</evidence>
<keyword evidence="3" id="KW-0378">Hydrolase</keyword>
<evidence type="ECO:0000256" key="4">
    <source>
        <dbReference type="ARBA" id="ARBA00022807"/>
    </source>
</evidence>
<evidence type="ECO:0000256" key="1">
    <source>
        <dbReference type="ARBA" id="ARBA00022517"/>
    </source>
</evidence>
<evidence type="ECO:0000256" key="6">
    <source>
        <dbReference type="ARBA" id="ARBA00044538"/>
    </source>
</evidence>
<dbReference type="GO" id="GO:0042254">
    <property type="term" value="P:ribosome biogenesis"/>
    <property type="evidence" value="ECO:0007669"/>
    <property type="project" value="UniProtKB-KW"/>
</dbReference>
<dbReference type="Gene3D" id="3.30.70.1490">
    <property type="entry name" value="Cysteine protease Prp"/>
    <property type="match status" value="1"/>
</dbReference>
<protein>
    <recommendedName>
        <fullName evidence="6">Ribosomal processing cysteine protease Prp</fullName>
    </recommendedName>
</protein>
<dbReference type="InterPro" id="IPR036764">
    <property type="entry name" value="Peptidase_Prp_sf"/>
</dbReference>
<comment type="similarity">
    <text evidence="5">Belongs to the Prp family.</text>
</comment>
<accession>A0A9D2BME1</accession>
<dbReference type="Proteomes" id="UP000886724">
    <property type="component" value="Unassembled WGS sequence"/>
</dbReference>